<dbReference type="STRING" id="328396.RU93_GL002113"/>
<accession>A0A1L8QSY7</accession>
<evidence type="ECO:0000313" key="1">
    <source>
        <dbReference type="EMBL" id="OJG10597.1"/>
    </source>
</evidence>
<sequence>MSKESEDLREWLINNFDAVEDSIKNECKKWSEEHGIKECKTIKSNELDIIDVDNLGDNIAAALKVGLLNVISTYQDDGVD</sequence>
<gene>
    <name evidence="1" type="ORF">RU93_GL002113</name>
</gene>
<reference evidence="1 2" key="1">
    <citation type="submission" date="2014-12" db="EMBL/GenBank/DDBJ databases">
        <title>Draft genome sequences of 29 type strains of Enterococci.</title>
        <authorList>
            <person name="Zhong Z."/>
            <person name="Sun Z."/>
            <person name="Liu W."/>
            <person name="Zhang W."/>
            <person name="Zhang H."/>
        </authorList>
    </citation>
    <scope>NUCLEOTIDE SEQUENCE [LARGE SCALE GENOMIC DNA]</scope>
    <source>
        <strain evidence="1 2">DSM 17690</strain>
    </source>
</reference>
<dbReference type="AlphaFoldDB" id="A0A1L8QSY7"/>
<comment type="caution">
    <text evidence="1">The sequence shown here is derived from an EMBL/GenBank/DDBJ whole genome shotgun (WGS) entry which is preliminary data.</text>
</comment>
<protein>
    <submittedName>
        <fullName evidence="1">Uncharacterized protein</fullName>
    </submittedName>
</protein>
<proteinExistence type="predicted"/>
<dbReference type="Proteomes" id="UP000182149">
    <property type="component" value="Unassembled WGS sequence"/>
</dbReference>
<evidence type="ECO:0000313" key="2">
    <source>
        <dbReference type="Proteomes" id="UP000182149"/>
    </source>
</evidence>
<name>A0A1L8QSY7_9ENTE</name>
<keyword evidence="2" id="KW-1185">Reference proteome</keyword>
<dbReference type="EMBL" id="JXKD01000007">
    <property type="protein sequence ID" value="OJG10597.1"/>
    <property type="molecule type" value="Genomic_DNA"/>
</dbReference>
<organism evidence="1 2">
    <name type="scientific">Enterococcus aquimarinus</name>
    <dbReference type="NCBI Taxonomy" id="328396"/>
    <lineage>
        <taxon>Bacteria</taxon>
        <taxon>Bacillati</taxon>
        <taxon>Bacillota</taxon>
        <taxon>Bacilli</taxon>
        <taxon>Lactobacillales</taxon>
        <taxon>Enterococcaceae</taxon>
        <taxon>Enterococcus</taxon>
    </lineage>
</organism>
<dbReference type="RefSeq" id="WP_071874813.1">
    <property type="nucleotide sequence ID" value="NZ_JBHSHF010000023.1"/>
</dbReference>